<evidence type="ECO:0000313" key="4">
    <source>
        <dbReference type="EMBL" id="SDC41570.1"/>
    </source>
</evidence>
<dbReference type="InterPro" id="IPR001451">
    <property type="entry name" value="Hexapep"/>
</dbReference>
<dbReference type="InterPro" id="IPR011004">
    <property type="entry name" value="Trimer_LpxA-like_sf"/>
</dbReference>
<proteinExistence type="inferred from homology"/>
<dbReference type="InterPro" id="IPR051159">
    <property type="entry name" value="Hexapeptide_acetyltransf"/>
</dbReference>
<organism evidence="4 5">
    <name type="scientific">Sanguibacter gelidistatuariae</name>
    <dbReference type="NCBI Taxonomy" id="1814289"/>
    <lineage>
        <taxon>Bacteria</taxon>
        <taxon>Bacillati</taxon>
        <taxon>Actinomycetota</taxon>
        <taxon>Actinomycetes</taxon>
        <taxon>Micrococcales</taxon>
        <taxon>Sanguibacteraceae</taxon>
        <taxon>Sanguibacter</taxon>
    </lineage>
</organism>
<evidence type="ECO:0000256" key="2">
    <source>
        <dbReference type="ARBA" id="ARBA00022679"/>
    </source>
</evidence>
<dbReference type="PROSITE" id="PS00101">
    <property type="entry name" value="HEXAPEP_TRANSFERASES"/>
    <property type="match status" value="1"/>
</dbReference>
<dbReference type="SUPFAM" id="SSF51161">
    <property type="entry name" value="Trimeric LpxA-like enzymes"/>
    <property type="match status" value="1"/>
</dbReference>
<name>A0A1G6LE99_9MICO</name>
<dbReference type="STRING" id="1814289.SAMN05216410_1834"/>
<sequence length="194" mass="20222">MAEIQGLDDLLTALNAGETIPGGSPHHAAMHATSQESLRITADLNGRYHSPVEVRVLMSELTGREVPESFQLFPPFSADFGKNIRFGENVFVNSGCRFQDQGGIAIGDGSLIGHNAVITTLNHDMAPSRRADMHPARVVIGRGVWLGANVTVLPGVTIGDGAVVGAGAVVTKDVPARAVVVGVPAKQVSTVPEG</sequence>
<dbReference type="InterPro" id="IPR018357">
    <property type="entry name" value="Hexapep_transf_CS"/>
</dbReference>
<evidence type="ECO:0000313" key="5">
    <source>
        <dbReference type="Proteomes" id="UP000199039"/>
    </source>
</evidence>
<dbReference type="PANTHER" id="PTHR23416">
    <property type="entry name" value="SIALIC ACID SYNTHASE-RELATED"/>
    <property type="match status" value="1"/>
</dbReference>
<accession>A0A1G6LE99</accession>
<dbReference type="Pfam" id="PF00132">
    <property type="entry name" value="Hexapep"/>
    <property type="match status" value="1"/>
</dbReference>
<dbReference type="GO" id="GO:0008374">
    <property type="term" value="F:O-acyltransferase activity"/>
    <property type="evidence" value="ECO:0007669"/>
    <property type="project" value="TreeGrafter"/>
</dbReference>
<dbReference type="RefSeq" id="WP_093182499.1">
    <property type="nucleotide sequence ID" value="NZ_FMYH01000002.1"/>
</dbReference>
<gene>
    <name evidence="4" type="ORF">SAMN05216410_1834</name>
</gene>
<keyword evidence="2 4" id="KW-0808">Transferase</keyword>
<dbReference type="OrthoDB" id="2643438at2"/>
<keyword evidence="5" id="KW-1185">Reference proteome</keyword>
<protein>
    <submittedName>
        <fullName evidence="4">Acetyltransferase (Isoleucine patch superfamily)</fullName>
    </submittedName>
</protein>
<dbReference type="Pfam" id="PF14602">
    <property type="entry name" value="Hexapep_2"/>
    <property type="match status" value="1"/>
</dbReference>
<dbReference type="PANTHER" id="PTHR23416:SF23">
    <property type="entry name" value="ACETYLTRANSFERASE C18B11.09C-RELATED"/>
    <property type="match status" value="1"/>
</dbReference>
<dbReference type="EMBL" id="FMYH01000002">
    <property type="protein sequence ID" value="SDC41570.1"/>
    <property type="molecule type" value="Genomic_DNA"/>
</dbReference>
<comment type="similarity">
    <text evidence="1">Belongs to the transferase hexapeptide repeat family.</text>
</comment>
<evidence type="ECO:0000256" key="3">
    <source>
        <dbReference type="ARBA" id="ARBA00022737"/>
    </source>
</evidence>
<keyword evidence="3" id="KW-0677">Repeat</keyword>
<dbReference type="Proteomes" id="UP000199039">
    <property type="component" value="Unassembled WGS sequence"/>
</dbReference>
<evidence type="ECO:0000256" key="1">
    <source>
        <dbReference type="ARBA" id="ARBA00007274"/>
    </source>
</evidence>
<reference evidence="4 5" key="1">
    <citation type="submission" date="2016-09" db="EMBL/GenBank/DDBJ databases">
        <authorList>
            <person name="Capua I."/>
            <person name="De Benedictis P."/>
            <person name="Joannis T."/>
            <person name="Lombin L.H."/>
            <person name="Cattoli G."/>
        </authorList>
    </citation>
    <scope>NUCLEOTIDE SEQUENCE [LARGE SCALE GENOMIC DNA]</scope>
    <source>
        <strain evidence="4 5">ISLP-3</strain>
    </source>
</reference>
<dbReference type="Gene3D" id="2.160.10.10">
    <property type="entry name" value="Hexapeptide repeat proteins"/>
    <property type="match status" value="1"/>
</dbReference>
<dbReference type="AlphaFoldDB" id="A0A1G6LE99"/>